<dbReference type="CDD" id="cd02570">
    <property type="entry name" value="PseudoU_synth_EcTruA"/>
    <property type="match status" value="1"/>
</dbReference>
<dbReference type="Proteomes" id="UP000697998">
    <property type="component" value="Unassembled WGS sequence"/>
</dbReference>
<evidence type="ECO:0000313" key="10">
    <source>
        <dbReference type="Proteomes" id="UP000697998"/>
    </source>
</evidence>
<comment type="catalytic activity">
    <reaction evidence="4 7">
        <text>uridine(38/39/40) in tRNA = pseudouridine(38/39/40) in tRNA</text>
        <dbReference type="Rhea" id="RHEA:22376"/>
        <dbReference type="Rhea" id="RHEA-COMP:10085"/>
        <dbReference type="Rhea" id="RHEA-COMP:10087"/>
        <dbReference type="ChEBI" id="CHEBI:65314"/>
        <dbReference type="ChEBI" id="CHEBI:65315"/>
        <dbReference type="EC" id="5.4.99.12"/>
    </reaction>
</comment>
<dbReference type="Gene3D" id="3.30.70.580">
    <property type="entry name" value="Pseudouridine synthase I, catalytic domain, N-terminal subdomain"/>
    <property type="match status" value="1"/>
</dbReference>
<dbReference type="InterPro" id="IPR001406">
    <property type="entry name" value="PsdUridine_synth_TruA"/>
</dbReference>
<dbReference type="InterPro" id="IPR020103">
    <property type="entry name" value="PsdUridine_synth_cat_dom_sf"/>
</dbReference>
<dbReference type="Gene3D" id="3.30.70.660">
    <property type="entry name" value="Pseudouridine synthase I, catalytic domain, C-terminal subdomain"/>
    <property type="match status" value="1"/>
</dbReference>
<evidence type="ECO:0000256" key="2">
    <source>
        <dbReference type="ARBA" id="ARBA00022694"/>
    </source>
</evidence>
<dbReference type="EMBL" id="JADJMH010000020">
    <property type="protein sequence ID" value="MBK7676568.1"/>
    <property type="molecule type" value="Genomic_DNA"/>
</dbReference>
<comment type="caution">
    <text evidence="9">The sequence shown here is derived from an EMBL/GenBank/DDBJ whole genome shotgun (WGS) entry which is preliminary data.</text>
</comment>
<evidence type="ECO:0000256" key="4">
    <source>
        <dbReference type="HAMAP-Rule" id="MF_00171"/>
    </source>
</evidence>
<protein>
    <recommendedName>
        <fullName evidence="4">tRNA pseudouridine synthase A</fullName>
        <ecNumber evidence="4">5.4.99.12</ecNumber>
    </recommendedName>
    <alternativeName>
        <fullName evidence="4">tRNA pseudouridine(38-40) synthase</fullName>
    </alternativeName>
    <alternativeName>
        <fullName evidence="4">tRNA pseudouridylate synthase I</fullName>
    </alternativeName>
    <alternativeName>
        <fullName evidence="4">tRNA-uridine isomerase I</fullName>
    </alternativeName>
</protein>
<comment type="similarity">
    <text evidence="1 4 7">Belongs to the tRNA pseudouridine synthase TruA family.</text>
</comment>
<evidence type="ECO:0000313" key="9">
    <source>
        <dbReference type="EMBL" id="MBK7676568.1"/>
    </source>
</evidence>
<feature type="binding site" evidence="4 6">
    <location>
        <position position="109"/>
    </location>
    <ligand>
        <name>substrate</name>
    </ligand>
</feature>
<dbReference type="Pfam" id="PF01416">
    <property type="entry name" value="PseudoU_synth_1"/>
    <property type="match status" value="2"/>
</dbReference>
<accession>A0A935UII2</accession>
<comment type="caution">
    <text evidence="4">Lacks conserved residue(s) required for the propagation of feature annotation.</text>
</comment>
<name>A0A935UII2_9PROT</name>
<dbReference type="FunFam" id="3.30.70.580:FF:000001">
    <property type="entry name" value="tRNA pseudouridine synthase A"/>
    <property type="match status" value="1"/>
</dbReference>
<feature type="active site" description="Nucleophile" evidence="4 5">
    <location>
        <position position="51"/>
    </location>
</feature>
<dbReference type="InterPro" id="IPR020097">
    <property type="entry name" value="PsdUridine_synth_TruA_a/b_dom"/>
</dbReference>
<keyword evidence="2 4" id="KW-0819">tRNA processing</keyword>
<feature type="domain" description="Pseudouridine synthase I TruA alpha/beta" evidence="8">
    <location>
        <begin position="142"/>
        <end position="243"/>
    </location>
</feature>
<reference evidence="9 10" key="1">
    <citation type="submission" date="2020-10" db="EMBL/GenBank/DDBJ databases">
        <title>Connecting structure to function with the recovery of over 1000 high-quality activated sludge metagenome-assembled genomes encoding full-length rRNA genes using long-read sequencing.</title>
        <authorList>
            <person name="Singleton C.M."/>
            <person name="Petriglieri F."/>
            <person name="Kristensen J.M."/>
            <person name="Kirkegaard R.H."/>
            <person name="Michaelsen T.Y."/>
            <person name="Andersen M.H."/>
            <person name="Karst S.M."/>
            <person name="Dueholm M.S."/>
            <person name="Nielsen P.H."/>
            <person name="Albertsen M."/>
        </authorList>
    </citation>
    <scope>NUCLEOTIDE SEQUENCE [LARGE SCALE GENOMIC DNA]</scope>
    <source>
        <strain evidence="9">EsbW_18-Q3-R4-48_BATAC.285</strain>
    </source>
</reference>
<sequence length="272" mass="29907">MRIALAVEYDGSGFRGWQTQPGGGTVQDALEDALHQFARSPMHVICAGRTDAGVHAVGQVVHFDTAIERSMFAWVRGLNTFLPPAIAVRWAHVVADDFHARSSAYSRRYRYLLLNRPHRPGAWHGRVGWHHHPLDLTTMQSAAKFLLGERDFSAFRAAECQASSPVKIMRRADIRCLGDLVSFDFEASAFLHHMVRNLVGSLVAVGQGKHPPEWIADLLAKGDRRLAAPTFAAAGLYLLAVSYQPQWGLPVTDETLYLPFGADLCGAGLAGR</sequence>
<dbReference type="EC" id="5.4.99.12" evidence="4"/>
<dbReference type="NCBIfam" id="TIGR00071">
    <property type="entry name" value="hisT_truA"/>
    <property type="match status" value="1"/>
</dbReference>
<evidence type="ECO:0000256" key="6">
    <source>
        <dbReference type="PIRSR" id="PIRSR001430-2"/>
    </source>
</evidence>
<dbReference type="GO" id="GO:0031119">
    <property type="term" value="P:tRNA pseudouridine synthesis"/>
    <property type="evidence" value="ECO:0007669"/>
    <property type="project" value="UniProtKB-UniRule"/>
</dbReference>
<dbReference type="HAMAP" id="MF_00171">
    <property type="entry name" value="TruA"/>
    <property type="match status" value="1"/>
</dbReference>
<dbReference type="PANTHER" id="PTHR11142">
    <property type="entry name" value="PSEUDOURIDYLATE SYNTHASE"/>
    <property type="match status" value="1"/>
</dbReference>
<evidence type="ECO:0000256" key="7">
    <source>
        <dbReference type="RuleBase" id="RU003792"/>
    </source>
</evidence>
<dbReference type="PANTHER" id="PTHR11142:SF0">
    <property type="entry name" value="TRNA PSEUDOURIDINE SYNTHASE-LIKE 1"/>
    <property type="match status" value="1"/>
</dbReference>
<organism evidence="9 10">
    <name type="scientific">Candidatus Accumulibacter proximus</name>
    <dbReference type="NCBI Taxonomy" id="2954385"/>
    <lineage>
        <taxon>Bacteria</taxon>
        <taxon>Pseudomonadati</taxon>
        <taxon>Pseudomonadota</taxon>
        <taxon>Betaproteobacteria</taxon>
        <taxon>Candidatus Accumulibacter</taxon>
    </lineage>
</organism>
<dbReference type="AlphaFoldDB" id="A0A935UII2"/>
<dbReference type="GO" id="GO:0160147">
    <property type="term" value="F:tRNA pseudouridine(38-40) synthase activity"/>
    <property type="evidence" value="ECO:0007669"/>
    <property type="project" value="UniProtKB-EC"/>
</dbReference>
<dbReference type="PIRSF" id="PIRSF001430">
    <property type="entry name" value="tRNA_psdUrid_synth"/>
    <property type="match status" value="1"/>
</dbReference>
<evidence type="ECO:0000259" key="8">
    <source>
        <dbReference type="Pfam" id="PF01416"/>
    </source>
</evidence>
<keyword evidence="3 4" id="KW-0413">Isomerase</keyword>
<evidence type="ECO:0000256" key="1">
    <source>
        <dbReference type="ARBA" id="ARBA00009375"/>
    </source>
</evidence>
<evidence type="ECO:0000256" key="5">
    <source>
        <dbReference type="PIRSR" id="PIRSR001430-1"/>
    </source>
</evidence>
<comment type="subunit">
    <text evidence="4">Homodimer.</text>
</comment>
<dbReference type="InterPro" id="IPR020095">
    <property type="entry name" value="PsdUridine_synth_TruA_C"/>
</dbReference>
<comment type="function">
    <text evidence="4">Formation of pseudouridine at positions 38, 39 and 40 in the anticodon stem and loop of transfer RNAs.</text>
</comment>
<gene>
    <name evidence="4 9" type="primary">truA</name>
    <name evidence="9" type="ORF">IPJ27_18390</name>
</gene>
<evidence type="ECO:0000256" key="3">
    <source>
        <dbReference type="ARBA" id="ARBA00023235"/>
    </source>
</evidence>
<dbReference type="GO" id="GO:0003723">
    <property type="term" value="F:RNA binding"/>
    <property type="evidence" value="ECO:0007669"/>
    <property type="project" value="InterPro"/>
</dbReference>
<dbReference type="InterPro" id="IPR020094">
    <property type="entry name" value="TruA/RsuA/RluB/E/F_N"/>
</dbReference>
<feature type="domain" description="Pseudouridine synthase I TruA alpha/beta" evidence="8">
    <location>
        <begin position="6"/>
        <end position="101"/>
    </location>
</feature>
<proteinExistence type="inferred from homology"/>
<dbReference type="SUPFAM" id="SSF55120">
    <property type="entry name" value="Pseudouridine synthase"/>
    <property type="match status" value="1"/>
</dbReference>